<dbReference type="PATRIC" id="fig|1280948.3.peg.1649"/>
<evidence type="ECO:0000313" key="1">
    <source>
        <dbReference type="EMBL" id="HBQ48986.1"/>
    </source>
</evidence>
<sequence>MTDRIYSLQGVRNFRDFGGYKSRYGGQIKRGRLFRSGHYAEATEDDLKALGALDIHLQADLRRPDERERNVARWSAPNTLTHDGGREHEAPHAQFLKKVEADAQKADDWMNDYYALAPFKAHHAELFSSWFEHLAGLEGQAAGLVNCAAGKDRTGILCALTHHVLGVEEADLRADYELTNTAVNVDEFLPQAAAFFNEQVGKVYEPEVFRPFLGVRLRYLDTAFNVIHDKHGTVDAYLAEVLGVDDAAQEQLRAHLLEA</sequence>
<reference evidence="2 3" key="1">
    <citation type="journal article" date="2014" name="Antonie Van Leeuwenhoek">
        <title>Hyphomonas beringensis sp. nov. and Hyphomonas chukchiensis sp. nov., isolated from surface seawater of the Bering Sea and Chukchi Sea.</title>
        <authorList>
            <person name="Li C."/>
            <person name="Lai Q."/>
            <person name="Li G."/>
            <person name="Dong C."/>
            <person name="Wang J."/>
            <person name="Liao Y."/>
            <person name="Shao Z."/>
        </authorList>
    </citation>
    <scope>NUCLEOTIDE SEQUENCE [LARGE SCALE GENOMIC DNA]</scope>
    <source>
        <strain evidence="2 3">22II1-22F38</strain>
    </source>
</reference>
<dbReference type="eggNOG" id="COG2365">
    <property type="taxonomic scope" value="Bacteria"/>
</dbReference>
<evidence type="ECO:0000313" key="3">
    <source>
        <dbReference type="Proteomes" id="UP000024547"/>
    </source>
</evidence>
<organism evidence="2 3">
    <name type="scientific">Hyphomonas atlantica</name>
    <dbReference type="NCBI Taxonomy" id="1280948"/>
    <lineage>
        <taxon>Bacteria</taxon>
        <taxon>Pseudomonadati</taxon>
        <taxon>Pseudomonadota</taxon>
        <taxon>Alphaproteobacteria</taxon>
        <taxon>Hyphomonadales</taxon>
        <taxon>Hyphomonadaceae</taxon>
        <taxon>Hyphomonas</taxon>
    </lineage>
</organism>
<reference evidence="1 4" key="2">
    <citation type="journal article" date="2018" name="Nat. Biotechnol.">
        <title>A standardized bacterial taxonomy based on genome phylogeny substantially revises the tree of life.</title>
        <authorList>
            <person name="Parks D.H."/>
            <person name="Chuvochina M."/>
            <person name="Waite D.W."/>
            <person name="Rinke C."/>
            <person name="Skarshewski A."/>
            <person name="Chaumeil P.A."/>
            <person name="Hugenholtz P."/>
        </authorList>
    </citation>
    <scope>NUCLEOTIDE SEQUENCE [LARGE SCALE GENOMIC DNA]</scope>
    <source>
        <strain evidence="1">UBA10378</strain>
    </source>
</reference>
<accession>A0A059E2C5</accession>
<evidence type="ECO:0000313" key="4">
    <source>
        <dbReference type="Proteomes" id="UP000263957"/>
    </source>
</evidence>
<gene>
    <name evidence="1" type="ORF">DD728_08890</name>
    <name evidence="2" type="ORF">HY36_04100</name>
</gene>
<protein>
    <submittedName>
        <fullName evidence="1">Protein-tyrosine-phosphatase</fullName>
    </submittedName>
</protein>
<dbReference type="EMBL" id="AWFH01000012">
    <property type="protein sequence ID" value="KCZ61740.1"/>
    <property type="molecule type" value="Genomic_DNA"/>
</dbReference>
<name>A0A059E2C5_9PROT</name>
<dbReference type="STRING" id="1280948.HY36_04100"/>
<dbReference type="OrthoDB" id="1188001at2"/>
<evidence type="ECO:0000313" key="2">
    <source>
        <dbReference type="EMBL" id="KCZ61740.1"/>
    </source>
</evidence>
<dbReference type="Gene3D" id="3.90.190.10">
    <property type="entry name" value="Protein tyrosine phosphatase superfamily"/>
    <property type="match status" value="1"/>
</dbReference>
<dbReference type="GO" id="GO:0004721">
    <property type="term" value="F:phosphoprotein phosphatase activity"/>
    <property type="evidence" value="ECO:0007669"/>
    <property type="project" value="InterPro"/>
</dbReference>
<dbReference type="EMBL" id="DOGS01000183">
    <property type="protein sequence ID" value="HBQ48986.1"/>
    <property type="molecule type" value="Genomic_DNA"/>
</dbReference>
<dbReference type="SUPFAM" id="SSF52799">
    <property type="entry name" value="(Phosphotyrosine protein) phosphatases II"/>
    <property type="match status" value="1"/>
</dbReference>
<keyword evidence="3" id="KW-1185">Reference proteome</keyword>
<dbReference type="Proteomes" id="UP000024547">
    <property type="component" value="Unassembled WGS sequence"/>
</dbReference>
<proteinExistence type="predicted"/>
<dbReference type="Proteomes" id="UP000263957">
    <property type="component" value="Unassembled WGS sequence"/>
</dbReference>
<dbReference type="RefSeq" id="WP_035550934.1">
    <property type="nucleotide sequence ID" value="NZ_AWFH01000012.1"/>
</dbReference>
<dbReference type="AlphaFoldDB" id="A0A059E2C5"/>
<dbReference type="Pfam" id="PF13350">
    <property type="entry name" value="Y_phosphatase3"/>
    <property type="match status" value="1"/>
</dbReference>
<comment type="caution">
    <text evidence="2">The sequence shown here is derived from an EMBL/GenBank/DDBJ whole genome shotgun (WGS) entry which is preliminary data.</text>
</comment>
<dbReference type="InterPro" id="IPR029021">
    <property type="entry name" value="Prot-tyrosine_phosphatase-like"/>
</dbReference>
<dbReference type="InterPro" id="IPR026893">
    <property type="entry name" value="Tyr/Ser_Pase_IphP-type"/>
</dbReference>